<keyword evidence="1" id="KW-0812">Transmembrane</keyword>
<organism evidence="3 4">
    <name type="scientific">Idiomarina aquatica</name>
    <dbReference type="NCBI Taxonomy" id="1327752"/>
    <lineage>
        <taxon>Bacteria</taxon>
        <taxon>Pseudomonadati</taxon>
        <taxon>Pseudomonadota</taxon>
        <taxon>Gammaproteobacteria</taxon>
        <taxon>Alteromonadales</taxon>
        <taxon>Idiomarinaceae</taxon>
        <taxon>Idiomarina</taxon>
    </lineage>
</organism>
<dbReference type="AlphaFoldDB" id="A0A4R6PL05"/>
<dbReference type="InterPro" id="IPR000792">
    <property type="entry name" value="Tscrpt_reg_LuxR_C"/>
</dbReference>
<evidence type="ECO:0000313" key="4">
    <source>
        <dbReference type="Proteomes" id="UP000295531"/>
    </source>
</evidence>
<gene>
    <name evidence="3" type="ORF">DEU29_105185</name>
</gene>
<dbReference type="SMART" id="SM00421">
    <property type="entry name" value="HTH_LUXR"/>
    <property type="match status" value="1"/>
</dbReference>
<feature type="transmembrane region" description="Helical" evidence="1">
    <location>
        <begin position="45"/>
        <end position="68"/>
    </location>
</feature>
<dbReference type="SUPFAM" id="SSF46894">
    <property type="entry name" value="C-terminal effector domain of the bipartite response regulators"/>
    <property type="match status" value="1"/>
</dbReference>
<comment type="caution">
    <text evidence="3">The sequence shown here is derived from an EMBL/GenBank/DDBJ whole genome shotgun (WGS) entry which is preliminary data.</text>
</comment>
<keyword evidence="1" id="KW-0472">Membrane</keyword>
<protein>
    <submittedName>
        <fullName evidence="3">LuxR family transcriptional regulator</fullName>
    </submittedName>
</protein>
<dbReference type="InterPro" id="IPR036388">
    <property type="entry name" value="WH-like_DNA-bd_sf"/>
</dbReference>
<evidence type="ECO:0000313" key="3">
    <source>
        <dbReference type="EMBL" id="TDP38333.1"/>
    </source>
</evidence>
<evidence type="ECO:0000256" key="1">
    <source>
        <dbReference type="SAM" id="Phobius"/>
    </source>
</evidence>
<dbReference type="GO" id="GO:0006355">
    <property type="term" value="P:regulation of DNA-templated transcription"/>
    <property type="evidence" value="ECO:0007669"/>
    <property type="project" value="InterPro"/>
</dbReference>
<dbReference type="Gene3D" id="1.10.10.10">
    <property type="entry name" value="Winged helix-like DNA-binding domain superfamily/Winged helix DNA-binding domain"/>
    <property type="match status" value="1"/>
</dbReference>
<keyword evidence="4" id="KW-1185">Reference proteome</keyword>
<dbReference type="InterPro" id="IPR016032">
    <property type="entry name" value="Sig_transdc_resp-reg_C-effctor"/>
</dbReference>
<name>A0A4R6PL05_9GAMM</name>
<reference evidence="3 4" key="1">
    <citation type="submission" date="2019-03" db="EMBL/GenBank/DDBJ databases">
        <title>Freshwater and sediment microbial communities from various areas in North America, analyzing microbe dynamics in response to fracking.</title>
        <authorList>
            <person name="Lamendella R."/>
        </authorList>
    </citation>
    <scope>NUCLEOTIDE SEQUENCE [LARGE SCALE GENOMIC DNA]</scope>
    <source>
        <strain evidence="3 4">18_TX</strain>
    </source>
</reference>
<sequence length="184" mass="20733">MHRADVLSVVCYGEFMTIDRLLMVIFLLIAFANISDVVADYHMQVATWHLAIEGITVVISIAAFVVLWKRVLGRNRELQQVKEALTRHQQREKDSAENQASQVKLDGAPDSYAAVQSWFKQWKLSPSEQEVAVLLIKGLSFNEIAEVRSTKEKTVRQQASSVYAKSGLSGRNNLSAWLIDTLLE</sequence>
<keyword evidence="1" id="KW-1133">Transmembrane helix</keyword>
<dbReference type="Proteomes" id="UP000295531">
    <property type="component" value="Unassembled WGS sequence"/>
</dbReference>
<dbReference type="EMBL" id="SNXI01000005">
    <property type="protein sequence ID" value="TDP38333.1"/>
    <property type="molecule type" value="Genomic_DNA"/>
</dbReference>
<evidence type="ECO:0000259" key="2">
    <source>
        <dbReference type="SMART" id="SM00421"/>
    </source>
</evidence>
<dbReference type="GO" id="GO:0003677">
    <property type="term" value="F:DNA binding"/>
    <property type="evidence" value="ECO:0007669"/>
    <property type="project" value="InterPro"/>
</dbReference>
<accession>A0A4R6PL05</accession>
<feature type="domain" description="HTH luxR-type" evidence="2">
    <location>
        <begin position="121"/>
        <end position="178"/>
    </location>
</feature>
<proteinExistence type="predicted"/>